<dbReference type="PANTHER" id="PTHR31668:SF20">
    <property type="entry name" value="ZN(II)2CYS6 TRANSCRIPTION FACTOR (EUROFUNG)"/>
    <property type="match status" value="1"/>
</dbReference>
<dbReference type="Pfam" id="PF04082">
    <property type="entry name" value="Fungal_trans"/>
    <property type="match status" value="1"/>
</dbReference>
<dbReference type="PROSITE" id="PS00463">
    <property type="entry name" value="ZN2_CY6_FUNGAL_1"/>
    <property type="match status" value="1"/>
</dbReference>
<dbReference type="STRING" id="1116229.S3D648"/>
<reference evidence="5 6" key="1">
    <citation type="journal article" date="2013" name="BMC Genomics">
        <title>Genomics-driven discovery of the pneumocandin biosynthetic gene cluster in the fungus Glarea lozoyensis.</title>
        <authorList>
            <person name="Chen L."/>
            <person name="Yue Q."/>
            <person name="Zhang X."/>
            <person name="Xiang M."/>
            <person name="Wang C."/>
            <person name="Li S."/>
            <person name="Che Y."/>
            <person name="Ortiz-Lopez F.J."/>
            <person name="Bills G.F."/>
            <person name="Liu X."/>
            <person name="An Z."/>
        </authorList>
    </citation>
    <scope>NUCLEOTIDE SEQUENCE [LARGE SCALE GENOMIC DNA]</scope>
    <source>
        <strain evidence="6">ATCC 20868 / MF5171</strain>
    </source>
</reference>
<dbReference type="HOGENOM" id="CLU_016574_6_0_1"/>
<dbReference type="KEGG" id="glz:GLAREA_06955"/>
<dbReference type="EMBL" id="KE145357">
    <property type="protein sequence ID" value="EPE33942.1"/>
    <property type="molecule type" value="Genomic_DNA"/>
</dbReference>
<dbReference type="RefSeq" id="XP_008079094.1">
    <property type="nucleotide sequence ID" value="XM_008080903.1"/>
</dbReference>
<dbReference type="GeneID" id="19466008"/>
<dbReference type="InterPro" id="IPR036864">
    <property type="entry name" value="Zn2-C6_fun-type_DNA-bd_sf"/>
</dbReference>
<evidence type="ECO:0000256" key="2">
    <source>
        <dbReference type="ARBA" id="ARBA00023242"/>
    </source>
</evidence>
<feature type="region of interest" description="Disordered" evidence="3">
    <location>
        <begin position="80"/>
        <end position="105"/>
    </location>
</feature>
<evidence type="ECO:0000313" key="6">
    <source>
        <dbReference type="Proteomes" id="UP000016922"/>
    </source>
</evidence>
<dbReference type="GO" id="GO:0003677">
    <property type="term" value="F:DNA binding"/>
    <property type="evidence" value="ECO:0007669"/>
    <property type="project" value="UniProtKB-KW"/>
</dbReference>
<keyword evidence="1" id="KW-0479">Metal-binding</keyword>
<keyword evidence="6" id="KW-1185">Reference proteome</keyword>
<dbReference type="Gene3D" id="4.10.240.10">
    <property type="entry name" value="Zn(2)-C6 fungal-type DNA-binding domain"/>
    <property type="match status" value="1"/>
</dbReference>
<dbReference type="SMART" id="SM00906">
    <property type="entry name" value="Fungal_trans"/>
    <property type="match status" value="1"/>
</dbReference>
<dbReference type="GO" id="GO:0008270">
    <property type="term" value="F:zinc ion binding"/>
    <property type="evidence" value="ECO:0007669"/>
    <property type="project" value="InterPro"/>
</dbReference>
<dbReference type="InterPro" id="IPR001138">
    <property type="entry name" value="Zn2Cys6_DnaBD"/>
</dbReference>
<dbReference type="GO" id="GO:0006351">
    <property type="term" value="P:DNA-templated transcription"/>
    <property type="evidence" value="ECO:0007669"/>
    <property type="project" value="InterPro"/>
</dbReference>
<protein>
    <submittedName>
        <fullName evidence="5">Zn2/Cys6 DNA-binding protein</fullName>
    </submittedName>
</protein>
<evidence type="ECO:0000256" key="1">
    <source>
        <dbReference type="ARBA" id="ARBA00022723"/>
    </source>
</evidence>
<organism evidence="5 6">
    <name type="scientific">Glarea lozoyensis (strain ATCC 20868 / MF5171)</name>
    <dbReference type="NCBI Taxonomy" id="1116229"/>
    <lineage>
        <taxon>Eukaryota</taxon>
        <taxon>Fungi</taxon>
        <taxon>Dikarya</taxon>
        <taxon>Ascomycota</taxon>
        <taxon>Pezizomycotina</taxon>
        <taxon>Leotiomycetes</taxon>
        <taxon>Helotiales</taxon>
        <taxon>Helotiaceae</taxon>
        <taxon>Glarea</taxon>
    </lineage>
</organism>
<accession>S3D648</accession>
<evidence type="ECO:0000313" key="5">
    <source>
        <dbReference type="EMBL" id="EPE33942.1"/>
    </source>
</evidence>
<feature type="compositionally biased region" description="Polar residues" evidence="3">
    <location>
        <begin position="83"/>
        <end position="105"/>
    </location>
</feature>
<proteinExistence type="predicted"/>
<dbReference type="OMA" id="KDNSAWY"/>
<dbReference type="CDD" id="cd00067">
    <property type="entry name" value="GAL4"/>
    <property type="match status" value="1"/>
</dbReference>
<evidence type="ECO:0000259" key="4">
    <source>
        <dbReference type="PROSITE" id="PS50048"/>
    </source>
</evidence>
<keyword evidence="2" id="KW-0539">Nucleus</keyword>
<gene>
    <name evidence="5" type="ORF">GLAREA_06955</name>
</gene>
<evidence type="ECO:0000256" key="3">
    <source>
        <dbReference type="SAM" id="MobiDB-lite"/>
    </source>
</evidence>
<dbReference type="SUPFAM" id="SSF57701">
    <property type="entry name" value="Zn2/Cys6 DNA-binding domain"/>
    <property type="match status" value="1"/>
</dbReference>
<dbReference type="GO" id="GO:0000981">
    <property type="term" value="F:DNA-binding transcription factor activity, RNA polymerase II-specific"/>
    <property type="evidence" value="ECO:0007669"/>
    <property type="project" value="InterPro"/>
</dbReference>
<dbReference type="AlphaFoldDB" id="S3D648"/>
<dbReference type="Pfam" id="PF00172">
    <property type="entry name" value="Zn_clus"/>
    <property type="match status" value="1"/>
</dbReference>
<dbReference type="PANTHER" id="PTHR31668">
    <property type="entry name" value="GLUCOSE TRANSPORT TRANSCRIPTION REGULATOR RGT1-RELATED-RELATED"/>
    <property type="match status" value="1"/>
</dbReference>
<dbReference type="PROSITE" id="PS50048">
    <property type="entry name" value="ZN2_CY6_FUNGAL_2"/>
    <property type="match status" value="1"/>
</dbReference>
<dbReference type="InterPro" id="IPR007219">
    <property type="entry name" value="XnlR_reg_dom"/>
</dbReference>
<keyword evidence="5" id="KW-0238">DNA-binding</keyword>
<name>S3D648_GLAL2</name>
<dbReference type="SMART" id="SM00066">
    <property type="entry name" value="GAL4"/>
    <property type="match status" value="1"/>
</dbReference>
<sequence length="590" mass="65937">MNQDETQFPEQPSKRLPKVRQACDCCHARKIRCDGQNPCSNCQMTILACTYLAVPKKKGPKGKRVFRDGAKEGKRVKKLRMGQGNSKVHTSPPNHQTNRTRMPSESTEGIITEENGFKPSALITDAVITSCVDAFFTHKYPIMPILEHESVNAALPNIRQSPERYALITSLCAGIVQQPEIIASPIATAYGSQEIPLLELPASEHFIQETVRARQYCNYIDSPTLETVQTSFFLFAALFCLGKDNSAWFYIREAMTVLQLLRLHEEDTYQNLAEPYATYSRRTFWLLFITERAYALQRHRPLTLQRTISLPTVSPGPESIILSGFLDLVSLFQNFDDEFLSLWNLSTTVGASSGSSASPQSLIQLQDILKFAIPNVSQRTEVQQADLLISRQWLKTMVWQLCVTKGLLSSAPSNEAMSFQYPVTIARDVVFVSRNLSPKALEANGVGILEKIFDIGCSLADVLQLQPNHMYASAMEIGPRDYLMEMVRLLSIGRNSLGVQGAAGGINGGEKFLRLLARKAEDCLNPRISRGSLSDSDESRCIEEIDDDENLENGIEDAINKTERPGYYSAPPPPWSSSKKIVRRNDVWST</sequence>
<dbReference type="Proteomes" id="UP000016922">
    <property type="component" value="Unassembled WGS sequence"/>
</dbReference>
<feature type="region of interest" description="Disordered" evidence="3">
    <location>
        <begin position="562"/>
        <end position="590"/>
    </location>
</feature>
<dbReference type="InterPro" id="IPR050797">
    <property type="entry name" value="Carb_Metab_Trans_Reg"/>
</dbReference>
<dbReference type="CDD" id="cd12148">
    <property type="entry name" value="fungal_TF_MHR"/>
    <property type="match status" value="1"/>
</dbReference>
<dbReference type="eggNOG" id="ENOG502RXSB">
    <property type="taxonomic scope" value="Eukaryota"/>
</dbReference>
<feature type="domain" description="Zn(2)-C6 fungal-type" evidence="4">
    <location>
        <begin position="22"/>
        <end position="51"/>
    </location>
</feature>
<dbReference type="OrthoDB" id="271595at2759"/>